<keyword evidence="3" id="KW-1185">Reference proteome</keyword>
<evidence type="ECO:0000313" key="2">
    <source>
        <dbReference type="EMBL" id="CAH2046125.1"/>
    </source>
</evidence>
<dbReference type="Pfam" id="PF26644">
    <property type="entry name" value="CCC"/>
    <property type="match status" value="1"/>
</dbReference>
<evidence type="ECO:0000259" key="1">
    <source>
        <dbReference type="Pfam" id="PF26644"/>
    </source>
</evidence>
<dbReference type="Proteomes" id="UP000837857">
    <property type="component" value="Chromosome 16"/>
</dbReference>
<sequence length="270" mass="29973">MCALNACHKKKNRRLPLARRKRSAPNRRTPIGAWCRGAVVVVRREGMRCGGRAGRSGRLPAAALLLALLAPLARADVIFRVPEVVVRHAATARAVGSGGLNRTAGGDSSRAEPQGVLEVRYEEYYVEHDVSTTDARRAAANLDLLEDVDDTELLRRRRPQPLMGVRIGCGVCSRRDLEYCETRVLADHCCCEGPAREPFPWLPHTCYAGPAPCRPLARSCVHYTRLRDCCCFRRLAERWKGILLRSGSRRGEGVPFGWLLPLATLALTHF</sequence>
<name>A0ABN8I5U8_9NEOP</name>
<feature type="non-terminal residue" evidence="2">
    <location>
        <position position="270"/>
    </location>
</feature>
<dbReference type="EMBL" id="OW152828">
    <property type="protein sequence ID" value="CAH2046125.1"/>
    <property type="molecule type" value="Genomic_DNA"/>
</dbReference>
<reference evidence="2" key="1">
    <citation type="submission" date="2022-03" db="EMBL/GenBank/DDBJ databases">
        <authorList>
            <person name="Martin H S."/>
        </authorList>
    </citation>
    <scope>NUCLEOTIDE SEQUENCE</scope>
</reference>
<proteinExistence type="predicted"/>
<dbReference type="InterPro" id="IPR058250">
    <property type="entry name" value="CCC"/>
</dbReference>
<gene>
    <name evidence="2" type="ORF">IPOD504_LOCUS5377</name>
</gene>
<feature type="domain" description="CCC" evidence="1">
    <location>
        <begin position="126"/>
        <end position="240"/>
    </location>
</feature>
<accession>A0ABN8I5U8</accession>
<organism evidence="2 3">
    <name type="scientific">Iphiclides podalirius</name>
    <name type="common">scarce swallowtail</name>
    <dbReference type="NCBI Taxonomy" id="110791"/>
    <lineage>
        <taxon>Eukaryota</taxon>
        <taxon>Metazoa</taxon>
        <taxon>Ecdysozoa</taxon>
        <taxon>Arthropoda</taxon>
        <taxon>Hexapoda</taxon>
        <taxon>Insecta</taxon>
        <taxon>Pterygota</taxon>
        <taxon>Neoptera</taxon>
        <taxon>Endopterygota</taxon>
        <taxon>Lepidoptera</taxon>
        <taxon>Glossata</taxon>
        <taxon>Ditrysia</taxon>
        <taxon>Papilionoidea</taxon>
        <taxon>Papilionidae</taxon>
        <taxon>Papilioninae</taxon>
        <taxon>Iphiclides</taxon>
    </lineage>
</organism>
<evidence type="ECO:0000313" key="3">
    <source>
        <dbReference type="Proteomes" id="UP000837857"/>
    </source>
</evidence>
<protein>
    <recommendedName>
        <fullName evidence="1">CCC domain-containing protein</fullName>
    </recommendedName>
</protein>